<sequence>MSKPPKEQASRHHRLAIVQPQEPPVQLQLTTSYKLLTSQQPLSRQTSTRGEGSCGCFQSSVTIRATV</sequence>
<dbReference type="Proteomes" id="UP000237105">
    <property type="component" value="Unassembled WGS sequence"/>
</dbReference>
<dbReference type="AlphaFoldDB" id="A0A2P5CY75"/>
<evidence type="ECO:0000313" key="1">
    <source>
        <dbReference type="EMBL" id="PON66000.1"/>
    </source>
</evidence>
<reference evidence="2" key="1">
    <citation type="submission" date="2016-06" db="EMBL/GenBank/DDBJ databases">
        <title>Parallel loss of symbiosis genes in relatives of nitrogen-fixing non-legume Parasponia.</title>
        <authorList>
            <person name="Van Velzen R."/>
            <person name="Holmer R."/>
            <person name="Bu F."/>
            <person name="Rutten L."/>
            <person name="Van Zeijl A."/>
            <person name="Liu W."/>
            <person name="Santuari L."/>
            <person name="Cao Q."/>
            <person name="Sharma T."/>
            <person name="Shen D."/>
            <person name="Roswanjaya Y."/>
            <person name="Wardhani T."/>
            <person name="Kalhor M.S."/>
            <person name="Jansen J."/>
            <person name="Van den Hoogen J."/>
            <person name="Gungor B."/>
            <person name="Hartog M."/>
            <person name="Hontelez J."/>
            <person name="Verver J."/>
            <person name="Yang W.-C."/>
            <person name="Schijlen E."/>
            <person name="Repin R."/>
            <person name="Schilthuizen M."/>
            <person name="Schranz E."/>
            <person name="Heidstra R."/>
            <person name="Miyata K."/>
            <person name="Fedorova E."/>
            <person name="Kohlen W."/>
            <person name="Bisseling T."/>
            <person name="Smit S."/>
            <person name="Geurts R."/>
        </authorList>
    </citation>
    <scope>NUCLEOTIDE SEQUENCE [LARGE SCALE GENOMIC DNA]</scope>
    <source>
        <strain evidence="2">cv. WU1-14</strain>
    </source>
</reference>
<proteinExistence type="predicted"/>
<comment type="caution">
    <text evidence="1">The sequence shown here is derived from an EMBL/GenBank/DDBJ whole genome shotgun (WGS) entry which is preliminary data.</text>
</comment>
<gene>
    <name evidence="1" type="ORF">PanWU01x14_112270</name>
</gene>
<accession>A0A2P5CY75</accession>
<keyword evidence="2" id="KW-1185">Reference proteome</keyword>
<evidence type="ECO:0000313" key="2">
    <source>
        <dbReference type="Proteomes" id="UP000237105"/>
    </source>
</evidence>
<protein>
    <submittedName>
        <fullName evidence="1">Uncharacterized protein</fullName>
    </submittedName>
</protein>
<name>A0A2P5CY75_PARAD</name>
<organism evidence="1 2">
    <name type="scientific">Parasponia andersonii</name>
    <name type="common">Sponia andersonii</name>
    <dbReference type="NCBI Taxonomy" id="3476"/>
    <lineage>
        <taxon>Eukaryota</taxon>
        <taxon>Viridiplantae</taxon>
        <taxon>Streptophyta</taxon>
        <taxon>Embryophyta</taxon>
        <taxon>Tracheophyta</taxon>
        <taxon>Spermatophyta</taxon>
        <taxon>Magnoliopsida</taxon>
        <taxon>eudicotyledons</taxon>
        <taxon>Gunneridae</taxon>
        <taxon>Pentapetalae</taxon>
        <taxon>rosids</taxon>
        <taxon>fabids</taxon>
        <taxon>Rosales</taxon>
        <taxon>Cannabaceae</taxon>
        <taxon>Parasponia</taxon>
    </lineage>
</organism>
<dbReference type="EMBL" id="JXTB01000083">
    <property type="protein sequence ID" value="PON66000.1"/>
    <property type="molecule type" value="Genomic_DNA"/>
</dbReference>